<name>A0ACB7YYR3_9ERIC</name>
<reference evidence="1 2" key="1">
    <citation type="journal article" date="2021" name="Hortic Res">
        <title>High-quality reference genome and annotation aids understanding of berry development for evergreen blueberry (Vaccinium darrowii).</title>
        <authorList>
            <person name="Yu J."/>
            <person name="Hulse-Kemp A.M."/>
            <person name="Babiker E."/>
            <person name="Staton M."/>
        </authorList>
    </citation>
    <scope>NUCLEOTIDE SEQUENCE [LARGE SCALE GENOMIC DNA]</scope>
    <source>
        <strain evidence="2">cv. NJ 8807/NJ 8810</strain>
        <tissue evidence="1">Young leaf</tissue>
    </source>
</reference>
<dbReference type="Proteomes" id="UP000828048">
    <property type="component" value="Chromosome 3"/>
</dbReference>
<organism evidence="1 2">
    <name type="scientific">Vaccinium darrowii</name>
    <dbReference type="NCBI Taxonomy" id="229202"/>
    <lineage>
        <taxon>Eukaryota</taxon>
        <taxon>Viridiplantae</taxon>
        <taxon>Streptophyta</taxon>
        <taxon>Embryophyta</taxon>
        <taxon>Tracheophyta</taxon>
        <taxon>Spermatophyta</taxon>
        <taxon>Magnoliopsida</taxon>
        <taxon>eudicotyledons</taxon>
        <taxon>Gunneridae</taxon>
        <taxon>Pentapetalae</taxon>
        <taxon>asterids</taxon>
        <taxon>Ericales</taxon>
        <taxon>Ericaceae</taxon>
        <taxon>Vaccinioideae</taxon>
        <taxon>Vaccinieae</taxon>
        <taxon>Vaccinium</taxon>
    </lineage>
</organism>
<evidence type="ECO:0000313" key="2">
    <source>
        <dbReference type="Proteomes" id="UP000828048"/>
    </source>
</evidence>
<keyword evidence="2" id="KW-1185">Reference proteome</keyword>
<sequence length="1213" mass="136847">MRKQQWQQHEYCRFWCPERALHLYSFSTKAMALLEYGSARDCSCLEVTGKALMLDEIINYVQSLQLQVEFLSMKLASVNPDMDSIFSKDDRLDFGLQMSTEKQAVTVQDLAEEAKKRVIFLIMCALGLSYLLSLTSSSVWANLPAATFLIVTLRYFYLDFEMRIKAAVYNSKPTLAHISSEMKPFEGPKTGLMKSDWRRKVNSPVVEDALDHFTRHLVSEWVTDLWYSRLTPDRQGPEELVQIMNGVLGEISFRLRNVNLVDLLTRDIINILCTHLELFRSCQSKIEKQQRGPLTFERREMELKSVLFADNKLHPALFSAEAEHKVLQYLMDGLIPFTFKPEDLQCSLFCFIVRELLACAVMRPLLNLANPRFLNERVERVVISLSKANKGASTALVAPQSKSNASSRISSDQFSGFLDPSVKGVELVPLKKDPSKTLEEKSMKDNTNGTFYSKDPLLSMDAGSTRSWSSLPLDPQNGDDISIQRHNSEENRVDTLDVLSSRKTDALAPDHSENYRKKEDEKDTIEPEIESSSAVYKTADNLNVLSREKEKDSAAKISSDQSTAVLSGPNGKIASHISAISYVDYDGSDLMRLEEVESGSSSYTSQDEESSSVTGLDSPVTKFWDGKNNRYLSVSHIHHPLESSDGLPARKTGIGHLQARLHRTQSRRKRSNRLSSQKRHIWQEVGRTSFSSGDGRNILNSFKRHVESEDSSDDYEAEVLGRIHSGATASSSTSSASLLDCDNLAVNAPKNSLLADTFLKLRCEVLGANIVKGGSRTFAVYSISVTDTNDNSWSIKRRFRHFEELHRRLKEFPEYNLRLPPKRFLSTGLDVLVIQERCKLLHKYLKKLLQLPTISGSIEIWDFLSVDSQTYLFPHSISIIETLSVDLDSTTHERSEEFHNGLGPTVNTIPSNSEHHDAESKESVLAMKHNILGDGSRVKAQGALHTKQQKPSEDSGSYFDKSDQRNISLSRKSINRSEGDDLQTSSQSIIGASSDPTLPTEWVPPNLSARILDLVDVIFQLQDGGWIRRKAFWAAKQILQLGMGDAFDDWLIEKIQLLRRGSVVASGIKRIEQVLWPDGIFIAKHPKRRRLNPSRSTPGSSPRGQPPTSVSSPKKVDAFELDENQLKEDERRARFVHELMIDNAPAAIVGLVGHKGYEQCAKDLYDFLQSSVCLKQLAFDLLELLLLSAFPEMDYIFRQLHEEKEKFGEFRPT</sequence>
<dbReference type="EMBL" id="CM037153">
    <property type="protein sequence ID" value="KAH7858463.1"/>
    <property type="molecule type" value="Genomic_DNA"/>
</dbReference>
<gene>
    <name evidence="1" type="ORF">Vadar_024096</name>
</gene>
<comment type="caution">
    <text evidence="1">The sequence shown here is derived from an EMBL/GenBank/DDBJ whole genome shotgun (WGS) entry which is preliminary data.</text>
</comment>
<proteinExistence type="predicted"/>
<evidence type="ECO:0000313" key="1">
    <source>
        <dbReference type="EMBL" id="KAH7858463.1"/>
    </source>
</evidence>
<accession>A0ACB7YYR3</accession>
<protein>
    <submittedName>
        <fullName evidence="1">Uncharacterized protein</fullName>
    </submittedName>
</protein>